<keyword evidence="1" id="KW-0812">Transmembrane</keyword>
<organism evidence="2">
    <name type="scientific">marine sediment metagenome</name>
    <dbReference type="NCBI Taxonomy" id="412755"/>
    <lineage>
        <taxon>unclassified sequences</taxon>
        <taxon>metagenomes</taxon>
        <taxon>ecological metagenomes</taxon>
    </lineage>
</organism>
<reference evidence="2" key="1">
    <citation type="journal article" date="2014" name="Front. Microbiol.">
        <title>High frequency of phylogenetically diverse reductive dehalogenase-homologous genes in deep subseafloor sedimentary metagenomes.</title>
        <authorList>
            <person name="Kawai M."/>
            <person name="Futagami T."/>
            <person name="Toyoda A."/>
            <person name="Takaki Y."/>
            <person name="Nishi S."/>
            <person name="Hori S."/>
            <person name="Arai W."/>
            <person name="Tsubouchi T."/>
            <person name="Morono Y."/>
            <person name="Uchiyama I."/>
            <person name="Ito T."/>
            <person name="Fujiyama A."/>
            <person name="Inagaki F."/>
            <person name="Takami H."/>
        </authorList>
    </citation>
    <scope>NUCLEOTIDE SEQUENCE</scope>
    <source>
        <strain evidence="2">Expedition CK06-06</strain>
    </source>
</reference>
<evidence type="ECO:0000256" key="1">
    <source>
        <dbReference type="SAM" id="Phobius"/>
    </source>
</evidence>
<keyword evidence="1" id="KW-0472">Membrane</keyword>
<name>X1IUV2_9ZZZZ</name>
<accession>X1IUV2</accession>
<dbReference type="EMBL" id="BARU01020258">
    <property type="protein sequence ID" value="GAH61333.1"/>
    <property type="molecule type" value="Genomic_DNA"/>
</dbReference>
<sequence length="90" mass="10158">MKKDSNNEELQKTFNEIAKLINLTELYSLKRMQIVALKSQQALFKLSLQELPEQRKAFLFALVFGFVAAMSAGIGLFIVNLCPGIPRGRK</sequence>
<protein>
    <submittedName>
        <fullName evidence="2">Uncharacterized protein</fullName>
    </submittedName>
</protein>
<gene>
    <name evidence="2" type="ORF">S03H2_33291</name>
</gene>
<keyword evidence="1" id="KW-1133">Transmembrane helix</keyword>
<evidence type="ECO:0000313" key="2">
    <source>
        <dbReference type="EMBL" id="GAH61333.1"/>
    </source>
</evidence>
<dbReference type="AlphaFoldDB" id="X1IUV2"/>
<feature type="transmembrane region" description="Helical" evidence="1">
    <location>
        <begin position="57"/>
        <end position="82"/>
    </location>
</feature>
<proteinExistence type="predicted"/>
<comment type="caution">
    <text evidence="2">The sequence shown here is derived from an EMBL/GenBank/DDBJ whole genome shotgun (WGS) entry which is preliminary data.</text>
</comment>